<organism evidence="4 5">
    <name type="scientific">Clytia hemisphaerica</name>
    <dbReference type="NCBI Taxonomy" id="252671"/>
    <lineage>
        <taxon>Eukaryota</taxon>
        <taxon>Metazoa</taxon>
        <taxon>Cnidaria</taxon>
        <taxon>Hydrozoa</taxon>
        <taxon>Hydroidolina</taxon>
        <taxon>Leptothecata</taxon>
        <taxon>Obeliida</taxon>
        <taxon>Clytiidae</taxon>
        <taxon>Clytia</taxon>
    </lineage>
</organism>
<protein>
    <recommendedName>
        <fullName evidence="3">RRM domain-containing protein</fullName>
    </recommendedName>
</protein>
<evidence type="ECO:0000256" key="1">
    <source>
        <dbReference type="PROSITE-ProRule" id="PRU00176"/>
    </source>
</evidence>
<dbReference type="Pfam" id="PF00076">
    <property type="entry name" value="RRM_1"/>
    <property type="match status" value="1"/>
</dbReference>
<dbReference type="PANTHER" id="PTHR32343:SF22">
    <property type="entry name" value="LD29830P"/>
    <property type="match status" value="1"/>
</dbReference>
<dbReference type="InterPro" id="IPR000504">
    <property type="entry name" value="RRM_dom"/>
</dbReference>
<feature type="compositionally biased region" description="Basic and acidic residues" evidence="2">
    <location>
        <begin position="428"/>
        <end position="439"/>
    </location>
</feature>
<feature type="region of interest" description="Disordered" evidence="2">
    <location>
        <begin position="1"/>
        <end position="37"/>
    </location>
</feature>
<reference evidence="4" key="1">
    <citation type="submission" date="2021-01" db="UniProtKB">
        <authorList>
            <consortium name="EnsemblMetazoa"/>
        </authorList>
    </citation>
    <scope>IDENTIFICATION</scope>
</reference>
<dbReference type="CDD" id="cd12259">
    <property type="entry name" value="RRM_SRSF11_SREK1"/>
    <property type="match status" value="1"/>
</dbReference>
<dbReference type="GO" id="GO:0005654">
    <property type="term" value="C:nucleoplasm"/>
    <property type="evidence" value="ECO:0007669"/>
    <property type="project" value="TreeGrafter"/>
</dbReference>
<dbReference type="OrthoDB" id="7763451at2759"/>
<evidence type="ECO:0000313" key="5">
    <source>
        <dbReference type="Proteomes" id="UP000594262"/>
    </source>
</evidence>
<feature type="domain" description="RRM" evidence="3">
    <location>
        <begin position="210"/>
        <end position="285"/>
    </location>
</feature>
<feature type="region of interest" description="Disordered" evidence="2">
    <location>
        <begin position="421"/>
        <end position="458"/>
    </location>
</feature>
<dbReference type="AlphaFoldDB" id="A0A7M5VFF7"/>
<feature type="region of interest" description="Disordered" evidence="2">
    <location>
        <begin position="291"/>
        <end position="409"/>
    </location>
</feature>
<dbReference type="PROSITE" id="PS50102">
    <property type="entry name" value="RRM"/>
    <property type="match status" value="1"/>
</dbReference>
<dbReference type="Gene3D" id="3.30.70.330">
    <property type="match status" value="2"/>
</dbReference>
<dbReference type="InterPro" id="IPR012677">
    <property type="entry name" value="Nucleotide-bd_a/b_plait_sf"/>
</dbReference>
<evidence type="ECO:0000259" key="3">
    <source>
        <dbReference type="PROSITE" id="PS50102"/>
    </source>
</evidence>
<evidence type="ECO:0000256" key="2">
    <source>
        <dbReference type="SAM" id="MobiDB-lite"/>
    </source>
</evidence>
<keyword evidence="1" id="KW-0694">RNA-binding</keyword>
<dbReference type="EnsemblMetazoa" id="CLYHEMT010850.1">
    <property type="protein sequence ID" value="CLYHEMP010850.1"/>
    <property type="gene ID" value="CLYHEMG010850"/>
</dbReference>
<dbReference type="InterPro" id="IPR035979">
    <property type="entry name" value="RBD_domain_sf"/>
</dbReference>
<dbReference type="Proteomes" id="UP000594262">
    <property type="component" value="Unplaced"/>
</dbReference>
<proteinExistence type="predicted"/>
<feature type="compositionally biased region" description="Basic and acidic residues" evidence="2">
    <location>
        <begin position="1"/>
        <end position="10"/>
    </location>
</feature>
<evidence type="ECO:0000313" key="4">
    <source>
        <dbReference type="EnsemblMetazoa" id="CLYHEMP010850.1"/>
    </source>
</evidence>
<dbReference type="SUPFAM" id="SSF54928">
    <property type="entry name" value="RNA-binding domain, RBD"/>
    <property type="match status" value="2"/>
</dbReference>
<dbReference type="PANTHER" id="PTHR32343">
    <property type="entry name" value="SERINE/ARGININE-RICH SPLICING FACTOR"/>
    <property type="match status" value="1"/>
</dbReference>
<feature type="compositionally biased region" description="Pro residues" evidence="2">
    <location>
        <begin position="13"/>
        <end position="27"/>
    </location>
</feature>
<feature type="compositionally biased region" description="Basic residues" evidence="2">
    <location>
        <begin position="328"/>
        <end position="396"/>
    </location>
</feature>
<keyword evidence="5" id="KW-1185">Reference proteome</keyword>
<dbReference type="SMART" id="SM00360">
    <property type="entry name" value="RRM"/>
    <property type="match status" value="2"/>
</dbReference>
<accession>A0A7M5VFF7</accession>
<dbReference type="GO" id="GO:0003723">
    <property type="term" value="F:RNA binding"/>
    <property type="evidence" value="ECO:0007669"/>
    <property type="project" value="UniProtKB-UniRule"/>
</dbReference>
<name>A0A7M5VFF7_9CNID</name>
<sequence length="497" mass="56088">MEGETIKAEPEDAPLPPPPMPPPPMPPIVNGVASSGEEAANIKTEDIKIEEGDKEEAVNDGNGFTGKVVRISNVSSGATLQQLATLFGYLGTIQDIRMYPTEENPTIKIRLCYIKFDTSEQCGVAQHLTNTVFIDKPLIVVPMNREEIPEEKDCQHLISTINAYALAVGTGFLPQFFPQDTSNGAGLPGLPPPPIITTTTDPVEIEEIKRTIFVEDIADDLSAEQLMAFFSGVGEVKYLRFSKGEDGDRRFALVEFSNLESVPTALQYNGVLFGGKCLTVHYSKHPIVKPESERIASGKSGIRKSQRDAVKRPSSIEPARPRIFTSRSRSRSRSPSRSRRRSPSRERRRRRSRSRTRSPRRRRSQSKTRSPRRRSPRRRSPRRSRSRSIGRSSRRRSSLEQGLQDVDAEVEADRAIDVEGEDLLPSHPPDHHDVEKENPNPDLSHAPPHLNESHLANRTRVRLIVSARPLQRRKRKIKRRRKKRLMKNLTIKNLRIC</sequence>